<gene>
    <name evidence="1" type="ordered locus">XALc_2930</name>
</gene>
<evidence type="ECO:0000313" key="2">
    <source>
        <dbReference type="Proteomes" id="UP000001890"/>
    </source>
</evidence>
<dbReference type="AlphaFoldDB" id="D2UG96"/>
<evidence type="ECO:0000313" key="1">
    <source>
        <dbReference type="EMBL" id="CBA17407.1"/>
    </source>
</evidence>
<dbReference type="EMBL" id="FP565176">
    <property type="protein sequence ID" value="CBA17407.1"/>
    <property type="molecule type" value="Genomic_DNA"/>
</dbReference>
<proteinExistence type="predicted"/>
<accession>D2UG96</accession>
<dbReference type="Proteomes" id="UP000001890">
    <property type="component" value="Chromosome"/>
</dbReference>
<sequence length="180" mass="19045">MLHGELLRSLPNNGECLALTTGPPTVGQCIASPATLSRGILMYTHSTIRNFRKAAICTVLALAAGASTSGSAQVKIVSAITKNYDVGAKSLMIQVTGHHSNTPGCVQLVPPTNNQPGYGRVPILLVGSTYDVYAMRDDACNSYVIGSYVTGYNVNSTRNLLITISKELYDAGTLTIEPLK</sequence>
<dbReference type="STRING" id="380358.XALC_2930"/>
<keyword evidence="2" id="KW-1185">Reference proteome</keyword>
<name>D2UG96_XANAP</name>
<reference evidence="1 2" key="1">
    <citation type="journal article" date="2009" name="BMC Genomics">
        <title>The complete genome sequence of Xanthomonas albilineans provides new insights into the reductive genome evolution of the xylem-limited Xanthomonadaceae.</title>
        <authorList>
            <person name="Pieretti I."/>
            <person name="Royer M."/>
            <person name="Barbe V."/>
            <person name="Carrere S."/>
            <person name="Koebnik R."/>
            <person name="Cociancich S."/>
            <person name="Couloux A."/>
            <person name="Darrasse A."/>
            <person name="Gouzy J."/>
            <person name="Jacques M.A."/>
            <person name="Lauber E."/>
            <person name="Manceau C."/>
            <person name="Mangenot S."/>
            <person name="Poussier S."/>
            <person name="Segurens B."/>
            <person name="Szurek B."/>
            <person name="Verdier V."/>
            <person name="Arlat M."/>
            <person name="Rott P."/>
        </authorList>
    </citation>
    <scope>NUCLEOTIDE SEQUENCE [LARGE SCALE GENOMIC DNA]</scope>
    <source>
        <strain evidence="2">GPE PC73 / CFBP 7063</strain>
    </source>
</reference>
<organism evidence="1 2">
    <name type="scientific">Xanthomonas albilineans (strain GPE PC73 / CFBP 7063)</name>
    <dbReference type="NCBI Taxonomy" id="380358"/>
    <lineage>
        <taxon>Bacteria</taxon>
        <taxon>Pseudomonadati</taxon>
        <taxon>Pseudomonadota</taxon>
        <taxon>Gammaproteobacteria</taxon>
        <taxon>Lysobacterales</taxon>
        <taxon>Lysobacteraceae</taxon>
        <taxon>Xanthomonas</taxon>
    </lineage>
</organism>
<protein>
    <submittedName>
        <fullName evidence="1">Uncharacterized protein</fullName>
    </submittedName>
</protein>
<dbReference type="KEGG" id="xal:XALC_2930"/>